<dbReference type="STRING" id="215250.A0A316YUV5"/>
<feature type="compositionally biased region" description="Polar residues" evidence="2">
    <location>
        <begin position="647"/>
        <end position="677"/>
    </location>
</feature>
<proteinExistence type="inferred from homology"/>
<dbReference type="AlphaFoldDB" id="A0A316YUV5"/>
<dbReference type="GO" id="GO:0005525">
    <property type="term" value="F:GTP binding"/>
    <property type="evidence" value="ECO:0007669"/>
    <property type="project" value="UniProtKB-KW"/>
</dbReference>
<dbReference type="EMBL" id="KZ819634">
    <property type="protein sequence ID" value="PWN92836.1"/>
    <property type="molecule type" value="Genomic_DNA"/>
</dbReference>
<evidence type="ECO:0000256" key="2">
    <source>
        <dbReference type="SAM" id="MobiDB-lite"/>
    </source>
</evidence>
<dbReference type="InterPro" id="IPR030379">
    <property type="entry name" value="G_SEPTIN_dom"/>
</dbReference>
<feature type="region of interest" description="Disordered" evidence="2">
    <location>
        <begin position="421"/>
        <end position="460"/>
    </location>
</feature>
<feature type="domain" description="Septin-type G" evidence="3">
    <location>
        <begin position="835"/>
        <end position="888"/>
    </location>
</feature>
<feature type="compositionally biased region" description="Low complexity" evidence="2">
    <location>
        <begin position="323"/>
        <end position="332"/>
    </location>
</feature>
<dbReference type="OrthoDB" id="10261408at2759"/>
<keyword evidence="1" id="KW-0342">GTP-binding</keyword>
<feature type="compositionally biased region" description="Basic residues" evidence="2">
    <location>
        <begin position="1"/>
        <end position="10"/>
    </location>
</feature>
<feature type="region of interest" description="Disordered" evidence="2">
    <location>
        <begin position="1"/>
        <end position="169"/>
    </location>
</feature>
<dbReference type="PANTHER" id="PTHR18884">
    <property type="entry name" value="SEPTIN"/>
    <property type="match status" value="1"/>
</dbReference>
<evidence type="ECO:0000313" key="5">
    <source>
        <dbReference type="Proteomes" id="UP000245768"/>
    </source>
</evidence>
<protein>
    <recommendedName>
        <fullName evidence="3">Septin-type G domain-containing protein</fullName>
    </recommendedName>
</protein>
<feature type="compositionally biased region" description="Low complexity" evidence="2">
    <location>
        <begin position="451"/>
        <end position="460"/>
    </location>
</feature>
<feature type="compositionally biased region" description="Acidic residues" evidence="2">
    <location>
        <begin position="511"/>
        <end position="528"/>
    </location>
</feature>
<evidence type="ECO:0000259" key="3">
    <source>
        <dbReference type="Pfam" id="PF00735"/>
    </source>
</evidence>
<keyword evidence="5" id="KW-1185">Reference proteome</keyword>
<dbReference type="GeneID" id="37042192"/>
<feature type="compositionally biased region" description="Polar residues" evidence="2">
    <location>
        <begin position="481"/>
        <end position="500"/>
    </location>
</feature>
<evidence type="ECO:0000256" key="1">
    <source>
        <dbReference type="RuleBase" id="RU004560"/>
    </source>
</evidence>
<comment type="similarity">
    <text evidence="1">Belongs to the TRAFAC class TrmE-Era-EngA-EngB-Septin-like GTPase superfamily. Septin GTPase family.</text>
</comment>
<organism evidence="4 5">
    <name type="scientific">Acaromyces ingoldii</name>
    <dbReference type="NCBI Taxonomy" id="215250"/>
    <lineage>
        <taxon>Eukaryota</taxon>
        <taxon>Fungi</taxon>
        <taxon>Dikarya</taxon>
        <taxon>Basidiomycota</taxon>
        <taxon>Ustilaginomycotina</taxon>
        <taxon>Exobasidiomycetes</taxon>
        <taxon>Exobasidiales</taxon>
        <taxon>Cryptobasidiaceae</taxon>
        <taxon>Acaromyces</taxon>
    </lineage>
</organism>
<dbReference type="InParanoid" id="A0A316YUV5"/>
<name>A0A316YUV5_9BASI</name>
<dbReference type="Pfam" id="PF00735">
    <property type="entry name" value="Septin"/>
    <property type="match status" value="3"/>
</dbReference>
<feature type="region of interest" description="Disordered" evidence="2">
    <location>
        <begin position="310"/>
        <end position="333"/>
    </location>
</feature>
<reference evidence="4 5" key="1">
    <citation type="journal article" date="2018" name="Mol. Biol. Evol.">
        <title>Broad Genomic Sampling Reveals a Smut Pathogenic Ancestry of the Fungal Clade Ustilaginomycotina.</title>
        <authorList>
            <person name="Kijpornyongpan T."/>
            <person name="Mondo S.J."/>
            <person name="Barry K."/>
            <person name="Sandor L."/>
            <person name="Lee J."/>
            <person name="Lipzen A."/>
            <person name="Pangilinan J."/>
            <person name="LaButti K."/>
            <person name="Hainaut M."/>
            <person name="Henrissat B."/>
            <person name="Grigoriev I.V."/>
            <person name="Spatafora J.W."/>
            <person name="Aime M.C."/>
        </authorList>
    </citation>
    <scope>NUCLEOTIDE SEQUENCE [LARGE SCALE GENOMIC DNA]</scope>
    <source>
        <strain evidence="4 5">MCA 4198</strain>
    </source>
</reference>
<feature type="compositionally biased region" description="Acidic residues" evidence="2">
    <location>
        <begin position="623"/>
        <end position="632"/>
    </location>
</feature>
<dbReference type="Proteomes" id="UP000245768">
    <property type="component" value="Unassembled WGS sequence"/>
</dbReference>
<dbReference type="InterPro" id="IPR027417">
    <property type="entry name" value="P-loop_NTPase"/>
</dbReference>
<feature type="compositionally biased region" description="Basic and acidic residues" evidence="2">
    <location>
        <begin position="421"/>
        <end position="431"/>
    </location>
</feature>
<keyword evidence="1" id="KW-0547">Nucleotide-binding</keyword>
<feature type="region of interest" description="Disordered" evidence="2">
    <location>
        <begin position="472"/>
        <end position="531"/>
    </location>
</feature>
<dbReference type="RefSeq" id="XP_025380034.1">
    <property type="nucleotide sequence ID" value="XM_025520276.1"/>
</dbReference>
<feature type="domain" description="Septin-type G" evidence="3">
    <location>
        <begin position="532"/>
        <end position="601"/>
    </location>
</feature>
<gene>
    <name evidence="4" type="ORF">FA10DRAFT_263585</name>
</gene>
<feature type="domain" description="Septin-type G" evidence="3">
    <location>
        <begin position="331"/>
        <end position="403"/>
    </location>
</feature>
<accession>A0A316YUV5</accession>
<feature type="region of interest" description="Disordered" evidence="2">
    <location>
        <begin position="599"/>
        <end position="735"/>
    </location>
</feature>
<dbReference type="SUPFAM" id="SSF52540">
    <property type="entry name" value="P-loop containing nucleoside triphosphate hydrolases"/>
    <property type="match status" value="1"/>
</dbReference>
<feature type="region of interest" description="Disordered" evidence="2">
    <location>
        <begin position="775"/>
        <end position="816"/>
    </location>
</feature>
<sequence length="907" mass="98502">MPIFRRKSSRSGKDGDEEPGGVPELDVLKLPGNRSLVSLAGPHRYGTGFETTAEAGSGKDIANAGEMSGANTLPRAQPSKGGRTPITPPMTPPTVNREREGGQKTQSPLVPAYHRPWTKELAASKMGEGGAQPSLQQKVAPQDDQPRLASPSKRNAGPPPSAYAMHKSTLSTASSSSGLYSVMGLPLDFRVSPNLQPQQSPSQRKSMVDAARKMSLKRSKAPSELNIMVVGGRATGKTSWIRTLLSTCDLSVCSEEAKLAAASFGLSTNANHSTRKTTPPTPVRTRSFNFLNGIELPSWAILPLQTFESGGQPAPSRTGLRRSPSILSSASSGQGTKLHVSVCDTPGYDFSLEDEFETERKTLALLRYIEGKLNSTLVEESKVQRQARGDDHVHLVLYFIDPLHLVERTFARRADRERMRLERLQGRERSKGASAADASTTKGFADKSRPRSASAAKASDLAAISERKVAASTDAIRPAAQRSQSMSRSHAHTSSGVSDFSQKEMEILVGTEDEDTHTDDEDEDEDEERISGLSSVELSIIARLSERTNVVPILAKSDLLTAARTEEVRSAVQASLVKAKIDLGAFDIRSDASQARKEAVRNVASRSRRKQRGKTEVAKSPMAEDEVEDPDTREEVKVIKLRPRRSYSGTTGSPQLNVDSVSESNTGLGIGASQDTTDAPKKGTADIGQEDPPFNASNESPEKNVPFTLFSPEPVRPPRKDKAAGLTMKGTLTSADAADYLEAQRRVANGMVASSSEDVPPVPPLPKEHANQASPILTLDEEPSELVPKDRKSADAPAMPPLVSSPNSHDNSYSHGTKLELTESEPNEALTRFERAYKWGSANVLDPTQSDFAMLRTCLLGTHIEAIKEFTAQRYEQFRAERLEARRFTREMSETQHRQLLMSLNSL</sequence>
<evidence type="ECO:0000313" key="4">
    <source>
        <dbReference type="EMBL" id="PWN92836.1"/>
    </source>
</evidence>
<feature type="compositionally biased region" description="Polar residues" evidence="2">
    <location>
        <begin position="804"/>
        <end position="815"/>
    </location>
</feature>
<dbReference type="Gene3D" id="3.40.50.300">
    <property type="entry name" value="P-loop containing nucleotide triphosphate hydrolases"/>
    <property type="match status" value="2"/>
</dbReference>